<comment type="caution">
    <text evidence="1">The sequence shown here is derived from an EMBL/GenBank/DDBJ whole genome shotgun (WGS) entry which is preliminary data.</text>
</comment>
<keyword evidence="2" id="KW-1185">Reference proteome</keyword>
<proteinExistence type="predicted"/>
<dbReference type="EMBL" id="BPQB01000017">
    <property type="protein sequence ID" value="GJE90554.1"/>
    <property type="molecule type" value="Genomic_DNA"/>
</dbReference>
<gene>
    <name evidence="1" type="ORF">PsYK624_066960</name>
</gene>
<accession>A0A9P3GA13</accession>
<reference evidence="1 2" key="1">
    <citation type="submission" date="2021-08" db="EMBL/GenBank/DDBJ databases">
        <title>Draft Genome Sequence of Phanerochaete sordida strain YK-624.</title>
        <authorList>
            <person name="Mori T."/>
            <person name="Dohra H."/>
            <person name="Suzuki T."/>
            <person name="Kawagishi H."/>
            <person name="Hirai H."/>
        </authorList>
    </citation>
    <scope>NUCLEOTIDE SEQUENCE [LARGE SCALE GENOMIC DNA]</scope>
    <source>
        <strain evidence="1 2">YK-624</strain>
    </source>
</reference>
<sequence>MAGRANSRGLLATTTRPIPTSILRSLHLEKRKENVCDFRHLPRYPPHAFACTAPCPTSSPSPSLLWIDMSSEALEARPQNQIIA</sequence>
<dbReference type="Proteomes" id="UP000703269">
    <property type="component" value="Unassembled WGS sequence"/>
</dbReference>
<organism evidence="1 2">
    <name type="scientific">Phanerochaete sordida</name>
    <dbReference type="NCBI Taxonomy" id="48140"/>
    <lineage>
        <taxon>Eukaryota</taxon>
        <taxon>Fungi</taxon>
        <taxon>Dikarya</taxon>
        <taxon>Basidiomycota</taxon>
        <taxon>Agaricomycotina</taxon>
        <taxon>Agaricomycetes</taxon>
        <taxon>Polyporales</taxon>
        <taxon>Phanerochaetaceae</taxon>
        <taxon>Phanerochaete</taxon>
    </lineage>
</organism>
<evidence type="ECO:0000313" key="1">
    <source>
        <dbReference type="EMBL" id="GJE90554.1"/>
    </source>
</evidence>
<protein>
    <submittedName>
        <fullName evidence="1">Uncharacterized protein</fullName>
    </submittedName>
</protein>
<dbReference type="AlphaFoldDB" id="A0A9P3GA13"/>
<name>A0A9P3GA13_9APHY</name>
<evidence type="ECO:0000313" key="2">
    <source>
        <dbReference type="Proteomes" id="UP000703269"/>
    </source>
</evidence>